<gene>
    <name evidence="1" type="ORF">Anapl_10713</name>
</gene>
<sequence>MMSFRFSPSSSSTPVTWQGRCLQSKQTLRSLQKNHGCWSCTITPPLRQAPSSALAPLPGTFALPWQQCPGSPRSTTRYDSSRRYHCSYFFKLPPQRDSTTILTSSWGWCLEQQRGDGLVRLDPIPKPRPHREPCAILFPWDTAPAPGDGMVKSKVFNGPVWKKKVVVDVYKAMTNLEKLVLSWWDGAGVWRKGSSWAGGSNVVKGKENNWSRSGTLENPASTFLILKPLGDMSAGCLEDVTLFVPGPSYSLQNELVFITGQKASSRMAAAVRRLALGLEAQVAAAFCCSPVAGEASPCRSVPQPGCSSLL</sequence>
<name>R0LCW4_ANAPL</name>
<reference evidence="2" key="1">
    <citation type="journal article" date="2013" name="Nat. Genet.">
        <title>The duck genome and transcriptome provide insight into an avian influenza virus reservoir species.</title>
        <authorList>
            <person name="Huang Y."/>
            <person name="Li Y."/>
            <person name="Burt D.W."/>
            <person name="Chen H."/>
            <person name="Zhang Y."/>
            <person name="Qian W."/>
            <person name="Kim H."/>
            <person name="Gan S."/>
            <person name="Zhao Y."/>
            <person name="Li J."/>
            <person name="Yi K."/>
            <person name="Feng H."/>
            <person name="Zhu P."/>
            <person name="Li B."/>
            <person name="Liu Q."/>
            <person name="Fairley S."/>
            <person name="Magor K.E."/>
            <person name="Du Z."/>
            <person name="Hu X."/>
            <person name="Goodman L."/>
            <person name="Tafer H."/>
            <person name="Vignal A."/>
            <person name="Lee T."/>
            <person name="Kim K.W."/>
            <person name="Sheng Z."/>
            <person name="An Y."/>
            <person name="Searle S."/>
            <person name="Herrero J."/>
            <person name="Groenen M.A."/>
            <person name="Crooijmans R.P."/>
            <person name="Faraut T."/>
            <person name="Cai Q."/>
            <person name="Webster R.G."/>
            <person name="Aldridge J.R."/>
            <person name="Warren W.C."/>
            <person name="Bartschat S."/>
            <person name="Kehr S."/>
            <person name="Marz M."/>
            <person name="Stadler P.F."/>
            <person name="Smith J."/>
            <person name="Kraus R.H."/>
            <person name="Zhao Y."/>
            <person name="Ren L."/>
            <person name="Fei J."/>
            <person name="Morisson M."/>
            <person name="Kaiser P."/>
            <person name="Griffin D.K."/>
            <person name="Rao M."/>
            <person name="Pitel F."/>
            <person name="Wang J."/>
            <person name="Li N."/>
        </authorList>
    </citation>
    <scope>NUCLEOTIDE SEQUENCE [LARGE SCALE GENOMIC DNA]</scope>
</reference>
<proteinExistence type="predicted"/>
<protein>
    <submittedName>
        <fullName evidence="1">Uncharacterized protein</fullName>
    </submittedName>
</protein>
<evidence type="ECO:0000313" key="2">
    <source>
        <dbReference type="Proteomes" id="UP000296049"/>
    </source>
</evidence>
<dbReference type="EMBL" id="KB742851">
    <property type="protein sequence ID" value="EOB03519.1"/>
    <property type="molecule type" value="Genomic_DNA"/>
</dbReference>
<evidence type="ECO:0000313" key="1">
    <source>
        <dbReference type="EMBL" id="EOB03519.1"/>
    </source>
</evidence>
<dbReference type="Proteomes" id="UP000296049">
    <property type="component" value="Unassembled WGS sequence"/>
</dbReference>
<accession>R0LCW4</accession>
<keyword evidence="2" id="KW-1185">Reference proteome</keyword>
<dbReference type="AlphaFoldDB" id="R0LCW4"/>
<organism evidence="1 2">
    <name type="scientific">Anas platyrhynchos</name>
    <name type="common">Mallard</name>
    <name type="synonym">Anas boschas</name>
    <dbReference type="NCBI Taxonomy" id="8839"/>
    <lineage>
        <taxon>Eukaryota</taxon>
        <taxon>Metazoa</taxon>
        <taxon>Chordata</taxon>
        <taxon>Craniata</taxon>
        <taxon>Vertebrata</taxon>
        <taxon>Euteleostomi</taxon>
        <taxon>Archelosauria</taxon>
        <taxon>Archosauria</taxon>
        <taxon>Dinosauria</taxon>
        <taxon>Saurischia</taxon>
        <taxon>Theropoda</taxon>
        <taxon>Coelurosauria</taxon>
        <taxon>Aves</taxon>
        <taxon>Neognathae</taxon>
        <taxon>Galloanserae</taxon>
        <taxon>Anseriformes</taxon>
        <taxon>Anatidae</taxon>
        <taxon>Anatinae</taxon>
        <taxon>Anas</taxon>
    </lineage>
</organism>